<gene>
    <name evidence="2" type="ORF">Airi01_053490</name>
</gene>
<accession>A0A9W6RN66</accession>
<protein>
    <recommendedName>
        <fullName evidence="1">Glycoside hydrolase family 65 C-terminal domain-containing protein</fullName>
    </recommendedName>
</protein>
<dbReference type="Pfam" id="PF03633">
    <property type="entry name" value="Glyco_hydro_65C"/>
    <property type="match status" value="1"/>
</dbReference>
<dbReference type="AlphaFoldDB" id="A0A9W6RN66"/>
<proteinExistence type="predicted"/>
<evidence type="ECO:0000313" key="3">
    <source>
        <dbReference type="Proteomes" id="UP001165135"/>
    </source>
</evidence>
<dbReference type="RefSeq" id="WP_285626095.1">
    <property type="nucleotide sequence ID" value="NZ_BSTJ01000006.1"/>
</dbReference>
<evidence type="ECO:0000313" key="2">
    <source>
        <dbReference type="EMBL" id="GLY77082.1"/>
    </source>
</evidence>
<dbReference type="EMBL" id="BSTJ01000006">
    <property type="protein sequence ID" value="GLY77082.1"/>
    <property type="molecule type" value="Genomic_DNA"/>
</dbReference>
<evidence type="ECO:0000259" key="1">
    <source>
        <dbReference type="Pfam" id="PF03633"/>
    </source>
</evidence>
<dbReference type="SUPFAM" id="SSF48208">
    <property type="entry name" value="Six-hairpin glycosidases"/>
    <property type="match status" value="1"/>
</dbReference>
<organism evidence="2 3">
    <name type="scientific">Actinoallomurus iriomotensis</name>
    <dbReference type="NCBI Taxonomy" id="478107"/>
    <lineage>
        <taxon>Bacteria</taxon>
        <taxon>Bacillati</taxon>
        <taxon>Actinomycetota</taxon>
        <taxon>Actinomycetes</taxon>
        <taxon>Streptosporangiales</taxon>
        <taxon>Thermomonosporaceae</taxon>
        <taxon>Actinoallomurus</taxon>
    </lineage>
</organism>
<comment type="caution">
    <text evidence="2">The sequence shown here is derived from an EMBL/GenBank/DDBJ whole genome shotgun (WGS) entry which is preliminary data.</text>
</comment>
<dbReference type="InterPro" id="IPR008928">
    <property type="entry name" value="6-hairpin_glycosidase_sf"/>
</dbReference>
<feature type="domain" description="Glycoside hydrolase family 65 C-terminal" evidence="1">
    <location>
        <begin position="2"/>
        <end position="39"/>
    </location>
</feature>
<dbReference type="InterPro" id="IPR005194">
    <property type="entry name" value="Glyco_hydro_65_C"/>
</dbReference>
<dbReference type="Gene3D" id="2.60.420.10">
    <property type="entry name" value="Maltose phosphorylase, domain 3"/>
    <property type="match status" value="1"/>
</dbReference>
<dbReference type="Proteomes" id="UP001165135">
    <property type="component" value="Unassembled WGS sequence"/>
</dbReference>
<reference evidence="2" key="1">
    <citation type="submission" date="2023-03" db="EMBL/GenBank/DDBJ databases">
        <title>Actinoallomurus iriomotensis NBRC 103681.</title>
        <authorList>
            <person name="Ichikawa N."/>
            <person name="Sato H."/>
            <person name="Tonouchi N."/>
        </authorList>
    </citation>
    <scope>NUCLEOTIDE SEQUENCE</scope>
    <source>
        <strain evidence="2">NBRC 103681</strain>
    </source>
</reference>
<name>A0A9W6RN66_9ACTN</name>
<dbReference type="GO" id="GO:0005975">
    <property type="term" value="P:carbohydrate metabolic process"/>
    <property type="evidence" value="ECO:0007669"/>
    <property type="project" value="InterPro"/>
</dbReference>
<sequence>MSISPTLPSAWGDVSLYGVPYRDATLDITLTGTGNRVRSCTVDGRSIRPAIPAAATGHHTVHIVLET</sequence>